<dbReference type="Proteomes" id="UP000321892">
    <property type="component" value="Chromosome"/>
</dbReference>
<gene>
    <name evidence="1" type="ORF">JCM16775_0844</name>
</gene>
<evidence type="ECO:0008006" key="3">
    <source>
        <dbReference type="Google" id="ProtNLM"/>
    </source>
</evidence>
<proteinExistence type="predicted"/>
<dbReference type="EMBL" id="AP019823">
    <property type="protein sequence ID" value="BBM38136.1"/>
    <property type="molecule type" value="Genomic_DNA"/>
</dbReference>
<name>A0A510JG54_9FUSO</name>
<organism evidence="1 2">
    <name type="scientific">Leptotrichia hofstadii</name>
    <dbReference type="NCBI Taxonomy" id="157688"/>
    <lineage>
        <taxon>Bacteria</taxon>
        <taxon>Fusobacteriati</taxon>
        <taxon>Fusobacteriota</taxon>
        <taxon>Fusobacteriia</taxon>
        <taxon>Fusobacteriales</taxon>
        <taxon>Leptotrichiaceae</taxon>
        <taxon>Leptotrichia</taxon>
    </lineage>
</organism>
<evidence type="ECO:0000313" key="2">
    <source>
        <dbReference type="Proteomes" id="UP000321892"/>
    </source>
</evidence>
<dbReference type="InterPro" id="IPR018579">
    <property type="entry name" value="Restrct_endonuc_II_LlaJI"/>
</dbReference>
<protein>
    <recommendedName>
        <fullName evidence="3">LlaJI restriction endonuclease</fullName>
    </recommendedName>
</protein>
<evidence type="ECO:0000313" key="1">
    <source>
        <dbReference type="EMBL" id="BBM38136.1"/>
    </source>
</evidence>
<dbReference type="OrthoDB" id="9811025at2"/>
<accession>A0A510JG54</accession>
<dbReference type="Pfam" id="PF09563">
    <property type="entry name" value="RE_LlaJI"/>
    <property type="match status" value="1"/>
</dbReference>
<reference evidence="1 2" key="1">
    <citation type="submission" date="2019-07" db="EMBL/GenBank/DDBJ databases">
        <title>Complete Genome Sequence of Leptotrichia hofstadii Strain JCM16775.</title>
        <authorList>
            <person name="Watanabe S."/>
            <person name="Cui L."/>
        </authorList>
    </citation>
    <scope>NUCLEOTIDE SEQUENCE [LARGE SCALE GENOMIC DNA]</scope>
    <source>
        <strain evidence="1 2">JCM16775</strain>
    </source>
</reference>
<keyword evidence="2" id="KW-1185">Reference proteome</keyword>
<sequence length="472" mass="55899">MKVKKIQELKLYDISKLQSIFNLTEDKTREVLKILAYKNIVRKISKNLSEVELEELNNGESFKNLEKEFEGDKYKFKFVGIITVKDICLIIYPKYIKEFDENFDRDNKIIKQLIEVMRKYESKEQKQSLSNDKENKNYNLLALAIDLYDDYHINGLYSNEKTIIEENGEGEILWEKTINEKDAYFVNNVPFYLDVFSVNKETNEEEILRRLHRCIITESYNKIKEIFDILDYEPINISDDEIDYFGDKDYIQAKLDQEMSRQFVDKKQKQLNMMKNYLLESENSNEDEEIKFIGTTSFNLVWEKVCAVVLENSLDRKLKDLGLGTTNHTENKTLKEVIAKPEWSVINSEKKHKSDKTLIPDLVVYNQEDKSISIYDAKYYNIMFTEEELRGYPGVQDVSKQYLYELAYKNFIQENGLKMKENAFIMPTDNEIEGELEEIGEVKFEIFKSMDLQDIKVKLASATKMYEKYLKK</sequence>
<dbReference type="KEGG" id="lhf:JCM16775_0844"/>
<dbReference type="AlphaFoldDB" id="A0A510JG54"/>
<dbReference type="RefSeq" id="WP_026746693.1">
    <property type="nucleotide sequence ID" value="NZ_AP019823.1"/>
</dbReference>